<dbReference type="Gene3D" id="1.20.1050.130">
    <property type="match status" value="1"/>
</dbReference>
<dbReference type="AlphaFoldDB" id="A0AAV6VXY2"/>
<dbReference type="FunFam" id="1.20.1050.10:FF:000003">
    <property type="entry name" value="Glutathione S-transferase 2"/>
    <property type="match status" value="1"/>
</dbReference>
<dbReference type="PANTHER" id="PTHR11571">
    <property type="entry name" value="GLUTATHIONE S-TRANSFERASE"/>
    <property type="match status" value="1"/>
</dbReference>
<comment type="similarity">
    <text evidence="2">Belongs to the GST superfamily. Mu family.</text>
</comment>
<dbReference type="InterPro" id="IPR003081">
    <property type="entry name" value="GST_mu"/>
</dbReference>
<organism evidence="8 9">
    <name type="scientific">Oedothorax gibbosus</name>
    <dbReference type="NCBI Taxonomy" id="931172"/>
    <lineage>
        <taxon>Eukaryota</taxon>
        <taxon>Metazoa</taxon>
        <taxon>Ecdysozoa</taxon>
        <taxon>Arthropoda</taxon>
        <taxon>Chelicerata</taxon>
        <taxon>Arachnida</taxon>
        <taxon>Araneae</taxon>
        <taxon>Araneomorphae</taxon>
        <taxon>Entelegynae</taxon>
        <taxon>Araneoidea</taxon>
        <taxon>Linyphiidae</taxon>
        <taxon>Erigoninae</taxon>
        <taxon>Oedothorax</taxon>
    </lineage>
</organism>
<dbReference type="PRINTS" id="PR01267">
    <property type="entry name" value="GSTRNSFRASEM"/>
</dbReference>
<dbReference type="Pfam" id="PF14497">
    <property type="entry name" value="GST_C_3"/>
    <property type="match status" value="1"/>
</dbReference>
<protein>
    <recommendedName>
        <fullName evidence="3">glutathione transferase</fullName>
        <ecNumber evidence="3">2.5.1.18</ecNumber>
    </recommendedName>
</protein>
<dbReference type="Pfam" id="PF02798">
    <property type="entry name" value="GST_N"/>
    <property type="match status" value="1"/>
</dbReference>
<accession>A0AAV6VXY2</accession>
<evidence type="ECO:0000256" key="2">
    <source>
        <dbReference type="ARBA" id="ARBA00005861"/>
    </source>
</evidence>
<evidence type="ECO:0000256" key="5">
    <source>
        <dbReference type="ARBA" id="ARBA00047960"/>
    </source>
</evidence>
<dbReference type="PANTHER" id="PTHR11571:SF222">
    <property type="entry name" value="GLUTATHIONE TRANSFERASE"/>
    <property type="match status" value="1"/>
</dbReference>
<evidence type="ECO:0000259" key="7">
    <source>
        <dbReference type="PROSITE" id="PS50405"/>
    </source>
</evidence>
<dbReference type="InterPro" id="IPR010987">
    <property type="entry name" value="Glutathione-S-Trfase_C-like"/>
</dbReference>
<feature type="domain" description="GST N-terminal" evidence="6">
    <location>
        <begin position="2"/>
        <end position="84"/>
    </location>
</feature>
<dbReference type="InterPro" id="IPR036282">
    <property type="entry name" value="Glutathione-S-Trfase_C_sf"/>
</dbReference>
<dbReference type="GO" id="GO:0042802">
    <property type="term" value="F:identical protein binding"/>
    <property type="evidence" value="ECO:0007669"/>
    <property type="project" value="UniProtKB-ARBA"/>
</dbReference>
<gene>
    <name evidence="8" type="ORF">JTE90_020597</name>
</gene>
<evidence type="ECO:0000256" key="3">
    <source>
        <dbReference type="ARBA" id="ARBA00012452"/>
    </source>
</evidence>
<dbReference type="SFLD" id="SFLDS00019">
    <property type="entry name" value="Glutathione_Transferase_(cytos"/>
    <property type="match status" value="1"/>
</dbReference>
<reference evidence="8 9" key="1">
    <citation type="journal article" date="2022" name="Nat. Ecol. Evol.">
        <title>A masculinizing supergene underlies an exaggerated male reproductive morph in a spider.</title>
        <authorList>
            <person name="Hendrickx F."/>
            <person name="De Corte Z."/>
            <person name="Sonet G."/>
            <person name="Van Belleghem S.M."/>
            <person name="Kostlbacher S."/>
            <person name="Vangestel C."/>
        </authorList>
    </citation>
    <scope>NUCLEOTIDE SEQUENCE [LARGE SCALE GENOMIC DNA]</scope>
    <source>
        <strain evidence="8">W744_W776</strain>
    </source>
</reference>
<dbReference type="SFLD" id="SFLDG00363">
    <property type="entry name" value="AMPS_(cytGST):_Alpha-__Mu-__Pi"/>
    <property type="match status" value="1"/>
</dbReference>
<dbReference type="SUPFAM" id="SSF52833">
    <property type="entry name" value="Thioredoxin-like"/>
    <property type="match status" value="1"/>
</dbReference>
<dbReference type="SFLD" id="SFLDG01205">
    <property type="entry name" value="AMPS.1"/>
    <property type="match status" value="1"/>
</dbReference>
<comment type="caution">
    <text evidence="8">The sequence shown here is derived from an EMBL/GenBank/DDBJ whole genome shotgun (WGS) entry which is preliminary data.</text>
</comment>
<dbReference type="PROSITE" id="PS50405">
    <property type="entry name" value="GST_CTER"/>
    <property type="match status" value="1"/>
</dbReference>
<dbReference type="GO" id="GO:0004364">
    <property type="term" value="F:glutathione transferase activity"/>
    <property type="evidence" value="ECO:0007669"/>
    <property type="project" value="UniProtKB-EC"/>
</dbReference>
<evidence type="ECO:0000256" key="1">
    <source>
        <dbReference type="ARBA" id="ARBA00003701"/>
    </source>
</evidence>
<name>A0AAV6VXY2_9ARAC</name>
<dbReference type="InterPro" id="IPR040079">
    <property type="entry name" value="Glutathione_S-Trfase"/>
</dbReference>
<proteinExistence type="inferred from homology"/>
<dbReference type="EC" id="2.5.1.18" evidence="3"/>
<evidence type="ECO:0000259" key="6">
    <source>
        <dbReference type="PROSITE" id="PS50404"/>
    </source>
</evidence>
<dbReference type="InterPro" id="IPR036249">
    <property type="entry name" value="Thioredoxin-like_sf"/>
</dbReference>
<comment type="function">
    <text evidence="1">Conjugation of reduced glutathione to a wide number of exogenous and endogenous hydrophobic electrophiles.</text>
</comment>
<dbReference type="EMBL" id="JAFNEN010000011">
    <property type="protein sequence ID" value="KAG8200961.1"/>
    <property type="molecule type" value="Genomic_DNA"/>
</dbReference>
<dbReference type="InterPro" id="IPR050213">
    <property type="entry name" value="GST_superfamily"/>
</dbReference>
<evidence type="ECO:0000313" key="9">
    <source>
        <dbReference type="Proteomes" id="UP000827092"/>
    </source>
</evidence>
<keyword evidence="9" id="KW-1185">Reference proteome</keyword>
<evidence type="ECO:0000256" key="4">
    <source>
        <dbReference type="ARBA" id="ARBA00022679"/>
    </source>
</evidence>
<dbReference type="InterPro" id="IPR004046">
    <property type="entry name" value="GST_C"/>
</dbReference>
<comment type="catalytic activity">
    <reaction evidence="5">
        <text>RX + glutathione = an S-substituted glutathione + a halide anion + H(+)</text>
        <dbReference type="Rhea" id="RHEA:16437"/>
        <dbReference type="ChEBI" id="CHEBI:15378"/>
        <dbReference type="ChEBI" id="CHEBI:16042"/>
        <dbReference type="ChEBI" id="CHEBI:17792"/>
        <dbReference type="ChEBI" id="CHEBI:57925"/>
        <dbReference type="ChEBI" id="CHEBI:90779"/>
        <dbReference type="EC" id="2.5.1.18"/>
    </reaction>
</comment>
<dbReference type="GO" id="GO:0006749">
    <property type="term" value="P:glutathione metabolic process"/>
    <property type="evidence" value="ECO:0007669"/>
    <property type="project" value="TreeGrafter"/>
</dbReference>
<keyword evidence="4" id="KW-0808">Transferase</keyword>
<dbReference type="Proteomes" id="UP000827092">
    <property type="component" value="Unassembled WGS sequence"/>
</dbReference>
<feature type="domain" description="GST C-terminal" evidence="7">
    <location>
        <begin position="86"/>
        <end position="205"/>
    </location>
</feature>
<dbReference type="SUPFAM" id="SSF47616">
    <property type="entry name" value="GST C-terminal domain-like"/>
    <property type="match status" value="1"/>
</dbReference>
<evidence type="ECO:0000313" key="8">
    <source>
        <dbReference type="EMBL" id="KAG8200961.1"/>
    </source>
</evidence>
<dbReference type="PROSITE" id="PS50404">
    <property type="entry name" value="GST_NTER"/>
    <property type="match status" value="1"/>
</dbReference>
<dbReference type="InterPro" id="IPR004045">
    <property type="entry name" value="Glutathione_S-Trfase_N"/>
</dbReference>
<sequence length="221" mass="26366">MAKPIFGYWDVRGIAEPIRYLLRYKNVDFEDKQYLLSDPDSWFGTKFTYGLDFPNLPYYMDGSVKLTQSTTILRYLAKKYNLEGETEEEKLRVSLLEQQIVDWRTSIIRLVYNENYEKLQPDFVKGVPEQLKRFEAFLGDRKFFAGEHLTYVDLMAFEIIEYYRYMVNKVLDGFPVLREYRERMIELPGLKKYLESPEYRSWPLFAPHAQWGGKGPEPKVD</sequence>